<evidence type="ECO:0000313" key="2">
    <source>
        <dbReference type="EMBL" id="WWD21100.1"/>
    </source>
</evidence>
<sequence>MSAPQPIQTSESTLTSSAPGHGPSAGAAPTSSGLGTTHAQAGLSTSPAAPPSVVAQGTNLPSAPKDLNEPQQAATAPGTGGVVEQSTTEKIPFKEQVNGYAKKFAGTVFRNSEEKEFGEKKLDGQI</sequence>
<dbReference type="GeneID" id="43587598"/>
<keyword evidence="3" id="KW-1185">Reference proteome</keyword>
<name>A0A5M6C7H2_9TREE</name>
<dbReference type="KEGG" id="ksn:43587598"/>
<protein>
    <submittedName>
        <fullName evidence="2">Uncharacterized protein</fullName>
    </submittedName>
</protein>
<dbReference type="RefSeq" id="XP_031862333.1">
    <property type="nucleotide sequence ID" value="XM_032003475.1"/>
</dbReference>
<organism evidence="2 3">
    <name type="scientific">Kwoniella shandongensis</name>
    <dbReference type="NCBI Taxonomy" id="1734106"/>
    <lineage>
        <taxon>Eukaryota</taxon>
        <taxon>Fungi</taxon>
        <taxon>Dikarya</taxon>
        <taxon>Basidiomycota</taxon>
        <taxon>Agaricomycotina</taxon>
        <taxon>Tremellomycetes</taxon>
        <taxon>Tremellales</taxon>
        <taxon>Cryptococcaceae</taxon>
        <taxon>Kwoniella</taxon>
    </lineage>
</organism>
<reference evidence="2" key="2">
    <citation type="submission" date="2024-01" db="EMBL/GenBank/DDBJ databases">
        <title>Comparative genomics of Cryptococcus and Kwoniella reveals pathogenesis evolution and contrasting modes of karyotype evolution via chromosome fusion or intercentromeric recombination.</title>
        <authorList>
            <person name="Coelho M.A."/>
            <person name="David-Palma M."/>
            <person name="Shea T."/>
            <person name="Bowers K."/>
            <person name="McGinley-Smith S."/>
            <person name="Mohammad A.W."/>
            <person name="Gnirke A."/>
            <person name="Yurkov A.M."/>
            <person name="Nowrousian M."/>
            <person name="Sun S."/>
            <person name="Cuomo C.A."/>
            <person name="Heitman J."/>
        </authorList>
    </citation>
    <scope>NUCLEOTIDE SEQUENCE</scope>
    <source>
        <strain evidence="2">CBS 12478</strain>
    </source>
</reference>
<feature type="compositionally biased region" description="Polar residues" evidence="1">
    <location>
        <begin position="38"/>
        <end position="47"/>
    </location>
</feature>
<evidence type="ECO:0000256" key="1">
    <source>
        <dbReference type="SAM" id="MobiDB-lite"/>
    </source>
</evidence>
<dbReference type="AlphaFoldDB" id="A0A5M6C7H2"/>
<feature type="compositionally biased region" description="Polar residues" evidence="1">
    <location>
        <begin position="1"/>
        <end position="14"/>
    </location>
</feature>
<reference evidence="2" key="1">
    <citation type="submission" date="2017-08" db="EMBL/GenBank/DDBJ databases">
        <authorList>
            <person name="Cuomo C."/>
            <person name="Billmyre B."/>
            <person name="Heitman J."/>
        </authorList>
    </citation>
    <scope>NUCLEOTIDE SEQUENCE</scope>
    <source>
        <strain evidence="2">CBS 12478</strain>
    </source>
</reference>
<dbReference type="Proteomes" id="UP000322225">
    <property type="component" value="Chromosome 10"/>
</dbReference>
<feature type="compositionally biased region" description="Low complexity" evidence="1">
    <location>
        <begin position="15"/>
        <end position="37"/>
    </location>
</feature>
<evidence type="ECO:0000313" key="3">
    <source>
        <dbReference type="Proteomes" id="UP000322225"/>
    </source>
</evidence>
<feature type="region of interest" description="Disordered" evidence="1">
    <location>
        <begin position="1"/>
        <end position="90"/>
    </location>
</feature>
<dbReference type="OrthoDB" id="3361009at2759"/>
<gene>
    <name evidence="2" type="ORF">CI109_105581</name>
</gene>
<dbReference type="EMBL" id="CP144060">
    <property type="protein sequence ID" value="WWD21100.1"/>
    <property type="molecule type" value="Genomic_DNA"/>
</dbReference>
<proteinExistence type="predicted"/>
<accession>A0A5M6C7H2</accession>